<keyword evidence="5 8" id="KW-1133">Transmembrane helix</keyword>
<dbReference type="GO" id="GO:0016872">
    <property type="term" value="F:intramolecular lyase activity"/>
    <property type="evidence" value="ECO:0007669"/>
    <property type="project" value="InterPro"/>
</dbReference>
<evidence type="ECO:0000256" key="5">
    <source>
        <dbReference type="ARBA" id="ARBA00022989"/>
    </source>
</evidence>
<evidence type="ECO:0000256" key="2">
    <source>
        <dbReference type="ARBA" id="ARBA00004829"/>
    </source>
</evidence>
<name>A0A6J6F0M6_9ZZZZ</name>
<keyword evidence="4" id="KW-0125">Carotenoid biosynthesis</keyword>
<evidence type="ECO:0000313" key="9">
    <source>
        <dbReference type="EMBL" id="CAB4545377.1"/>
    </source>
</evidence>
<dbReference type="EMBL" id="CAEZTO010000042">
    <property type="protein sequence ID" value="CAB4578438.1"/>
    <property type="molecule type" value="Genomic_DNA"/>
</dbReference>
<dbReference type="EMBL" id="CAEZST010000007">
    <property type="protein sequence ID" value="CAB4545377.1"/>
    <property type="molecule type" value="Genomic_DNA"/>
</dbReference>
<evidence type="ECO:0000256" key="8">
    <source>
        <dbReference type="SAM" id="Phobius"/>
    </source>
</evidence>
<evidence type="ECO:0000256" key="7">
    <source>
        <dbReference type="ARBA" id="ARBA00023235"/>
    </source>
</evidence>
<dbReference type="GO" id="GO:0016020">
    <property type="term" value="C:membrane"/>
    <property type="evidence" value="ECO:0007669"/>
    <property type="project" value="UniProtKB-SubCell"/>
</dbReference>
<feature type="transmembrane region" description="Helical" evidence="8">
    <location>
        <begin position="84"/>
        <end position="103"/>
    </location>
</feature>
<dbReference type="GO" id="GO:0045436">
    <property type="term" value="F:lycopene beta cyclase activity"/>
    <property type="evidence" value="ECO:0007669"/>
    <property type="project" value="UniProtKB-ARBA"/>
</dbReference>
<keyword evidence="3 8" id="KW-0812">Transmembrane</keyword>
<keyword evidence="7" id="KW-0413">Isomerase</keyword>
<gene>
    <name evidence="9" type="ORF">UFOPK1503_00585</name>
    <name evidence="10" type="ORF">UFOPK1693_01157</name>
</gene>
<evidence type="ECO:0000256" key="1">
    <source>
        <dbReference type="ARBA" id="ARBA00004141"/>
    </source>
</evidence>
<reference evidence="10" key="1">
    <citation type="submission" date="2020-05" db="EMBL/GenBank/DDBJ databases">
        <authorList>
            <person name="Chiriac C."/>
            <person name="Salcher M."/>
            <person name="Ghai R."/>
            <person name="Kavagutti S V."/>
        </authorList>
    </citation>
    <scope>NUCLEOTIDE SEQUENCE</scope>
</reference>
<dbReference type="NCBIfam" id="TIGR03462">
    <property type="entry name" value="CarR_dom_SF"/>
    <property type="match status" value="1"/>
</dbReference>
<feature type="transmembrane region" description="Helical" evidence="8">
    <location>
        <begin position="6"/>
        <end position="23"/>
    </location>
</feature>
<evidence type="ECO:0000256" key="3">
    <source>
        <dbReference type="ARBA" id="ARBA00022692"/>
    </source>
</evidence>
<comment type="subcellular location">
    <subcellularLocation>
        <location evidence="1">Membrane</location>
        <topology evidence="1">Multi-pass membrane protein</topology>
    </subcellularLocation>
</comment>
<protein>
    <submittedName>
        <fullName evidence="10">Unannotated protein</fullName>
    </submittedName>
</protein>
<feature type="transmembrane region" description="Helical" evidence="8">
    <location>
        <begin position="35"/>
        <end position="64"/>
    </location>
</feature>
<dbReference type="GO" id="GO:0016120">
    <property type="term" value="P:carotene biosynthetic process"/>
    <property type="evidence" value="ECO:0007669"/>
    <property type="project" value="UniProtKB-ARBA"/>
</dbReference>
<dbReference type="AlphaFoldDB" id="A0A6J6F0M6"/>
<evidence type="ECO:0000313" key="10">
    <source>
        <dbReference type="EMBL" id="CAB4578438.1"/>
    </source>
</evidence>
<keyword evidence="6 8" id="KW-0472">Membrane</keyword>
<dbReference type="InterPro" id="IPR017825">
    <property type="entry name" value="Lycopene_cyclase_dom"/>
</dbReference>
<organism evidence="10">
    <name type="scientific">freshwater metagenome</name>
    <dbReference type="NCBI Taxonomy" id="449393"/>
    <lineage>
        <taxon>unclassified sequences</taxon>
        <taxon>metagenomes</taxon>
        <taxon>ecological metagenomes</taxon>
    </lineage>
</organism>
<dbReference type="GO" id="GO:0016117">
    <property type="term" value="P:carotenoid biosynthetic process"/>
    <property type="evidence" value="ECO:0007669"/>
    <property type="project" value="UniProtKB-KW"/>
</dbReference>
<comment type="pathway">
    <text evidence="2">Carotenoid biosynthesis.</text>
</comment>
<sequence length="107" mass="11952">MSESTSFIYLFVLLISILGLVGIDHRNNLALFRSPLPTVISVSISVVIFLIWDIVGIALGIFFRGSTPFLSGLLLGPELPLEELFFLILLSYNTLLAYQFFALRSKK</sequence>
<evidence type="ECO:0000256" key="6">
    <source>
        <dbReference type="ARBA" id="ARBA00023136"/>
    </source>
</evidence>
<accession>A0A6J6F0M6</accession>
<proteinExistence type="predicted"/>
<evidence type="ECO:0000256" key="4">
    <source>
        <dbReference type="ARBA" id="ARBA00022746"/>
    </source>
</evidence>